<keyword evidence="8" id="KW-1185">Reference proteome</keyword>
<organism evidence="7 8">
    <name type="scientific">Ostreobium quekettii</name>
    <dbReference type="NCBI Taxonomy" id="121088"/>
    <lineage>
        <taxon>Eukaryota</taxon>
        <taxon>Viridiplantae</taxon>
        <taxon>Chlorophyta</taxon>
        <taxon>core chlorophytes</taxon>
        <taxon>Ulvophyceae</taxon>
        <taxon>TCBD clade</taxon>
        <taxon>Bryopsidales</taxon>
        <taxon>Ostreobineae</taxon>
        <taxon>Ostreobiaceae</taxon>
        <taxon>Ostreobium</taxon>
    </lineage>
</organism>
<evidence type="ECO:0000313" key="7">
    <source>
        <dbReference type="EMBL" id="CAD7703690.1"/>
    </source>
</evidence>
<feature type="transmembrane region" description="Helical" evidence="6">
    <location>
        <begin position="28"/>
        <end position="51"/>
    </location>
</feature>
<evidence type="ECO:0000256" key="5">
    <source>
        <dbReference type="ARBA" id="ARBA00023136"/>
    </source>
</evidence>
<dbReference type="Proteomes" id="UP000708148">
    <property type="component" value="Unassembled WGS sequence"/>
</dbReference>
<evidence type="ECO:0000256" key="4">
    <source>
        <dbReference type="ARBA" id="ARBA00022989"/>
    </source>
</evidence>
<comment type="subcellular location">
    <subcellularLocation>
        <location evidence="1">Membrane</location>
        <topology evidence="1">Multi-pass membrane protein</topology>
    </subcellularLocation>
</comment>
<evidence type="ECO:0000256" key="1">
    <source>
        <dbReference type="ARBA" id="ARBA00004141"/>
    </source>
</evidence>
<keyword evidence="5 6" id="KW-0472">Membrane</keyword>
<evidence type="ECO:0000256" key="3">
    <source>
        <dbReference type="ARBA" id="ARBA00022692"/>
    </source>
</evidence>
<keyword evidence="4 6" id="KW-1133">Transmembrane helix</keyword>
<comment type="caution">
    <text evidence="7">The sequence shown here is derived from an EMBL/GenBank/DDBJ whole genome shotgun (WGS) entry which is preliminary data.</text>
</comment>
<feature type="transmembrane region" description="Helical" evidence="6">
    <location>
        <begin position="57"/>
        <end position="75"/>
    </location>
</feature>
<keyword evidence="3 6" id="KW-0812">Transmembrane</keyword>
<comment type="similarity">
    <text evidence="2">Belongs to the UPF0220 family.</text>
</comment>
<sequence>MEDGCCGCCGYDFDWEGCTERCRSMGPVWAGALFGAGVWCILDVVCITTKYSDPMPFYAYVPGLVAALAALLLNVTSRERLASLEGEGEDCWARVWLLFCYLMSIGAAVGAVVVLFSDVGHPLGAYAGATGVMSTGLILGGGLLMWVVRSTDGE</sequence>
<evidence type="ECO:0000256" key="2">
    <source>
        <dbReference type="ARBA" id="ARBA00005335"/>
    </source>
</evidence>
<dbReference type="OrthoDB" id="268928at2759"/>
<name>A0A8S1JH77_9CHLO</name>
<dbReference type="Pfam" id="PF05255">
    <property type="entry name" value="UPF0220"/>
    <property type="match status" value="1"/>
</dbReference>
<feature type="transmembrane region" description="Helical" evidence="6">
    <location>
        <begin position="123"/>
        <end position="148"/>
    </location>
</feature>
<evidence type="ECO:0000313" key="8">
    <source>
        <dbReference type="Proteomes" id="UP000708148"/>
    </source>
</evidence>
<proteinExistence type="inferred from homology"/>
<dbReference type="EMBL" id="CAJHUC010002362">
    <property type="protein sequence ID" value="CAD7703690.1"/>
    <property type="molecule type" value="Genomic_DNA"/>
</dbReference>
<dbReference type="PANTHER" id="PTHR13180">
    <property type="entry name" value="SMALL MEMBRANE PROTEIN-RELATED"/>
    <property type="match status" value="1"/>
</dbReference>
<protein>
    <submittedName>
        <fullName evidence="7">Uncharacterized protein</fullName>
    </submittedName>
</protein>
<dbReference type="AlphaFoldDB" id="A0A8S1JH77"/>
<reference evidence="7" key="1">
    <citation type="submission" date="2020-12" db="EMBL/GenBank/DDBJ databases">
        <authorList>
            <person name="Iha C."/>
        </authorList>
    </citation>
    <scope>NUCLEOTIDE SEQUENCE</scope>
</reference>
<evidence type="ECO:0000256" key="6">
    <source>
        <dbReference type="SAM" id="Phobius"/>
    </source>
</evidence>
<feature type="transmembrane region" description="Helical" evidence="6">
    <location>
        <begin position="95"/>
        <end position="117"/>
    </location>
</feature>
<dbReference type="GO" id="GO:0016020">
    <property type="term" value="C:membrane"/>
    <property type="evidence" value="ECO:0007669"/>
    <property type="project" value="UniProtKB-SubCell"/>
</dbReference>
<accession>A0A8S1JH77</accession>
<gene>
    <name evidence="7" type="ORF">OSTQU699_LOCUS9047</name>
</gene>
<dbReference type="InterPro" id="IPR007919">
    <property type="entry name" value="UPF0220"/>
</dbReference>